<dbReference type="Proteomes" id="UP000814140">
    <property type="component" value="Unassembled WGS sequence"/>
</dbReference>
<comment type="caution">
    <text evidence="1">The sequence shown here is derived from an EMBL/GenBank/DDBJ whole genome shotgun (WGS) entry which is preliminary data.</text>
</comment>
<proteinExistence type="predicted"/>
<dbReference type="EMBL" id="MU277234">
    <property type="protein sequence ID" value="KAI0058499.1"/>
    <property type="molecule type" value="Genomic_DNA"/>
</dbReference>
<keyword evidence="2" id="KW-1185">Reference proteome</keyword>
<gene>
    <name evidence="1" type="ORF">BV25DRAFT_1829931</name>
</gene>
<name>A0ACB8SQ60_9AGAM</name>
<reference evidence="1" key="2">
    <citation type="journal article" date="2022" name="New Phytol.">
        <title>Evolutionary transition to the ectomycorrhizal habit in the genomes of a hyperdiverse lineage of mushroom-forming fungi.</title>
        <authorList>
            <person name="Looney B."/>
            <person name="Miyauchi S."/>
            <person name="Morin E."/>
            <person name="Drula E."/>
            <person name="Courty P.E."/>
            <person name="Kohler A."/>
            <person name="Kuo A."/>
            <person name="LaButti K."/>
            <person name="Pangilinan J."/>
            <person name="Lipzen A."/>
            <person name="Riley R."/>
            <person name="Andreopoulos W."/>
            <person name="He G."/>
            <person name="Johnson J."/>
            <person name="Nolan M."/>
            <person name="Tritt A."/>
            <person name="Barry K.W."/>
            <person name="Grigoriev I.V."/>
            <person name="Nagy L.G."/>
            <person name="Hibbett D."/>
            <person name="Henrissat B."/>
            <person name="Matheny P.B."/>
            <person name="Labbe J."/>
            <person name="Martin F.M."/>
        </authorList>
    </citation>
    <scope>NUCLEOTIDE SEQUENCE</scope>
    <source>
        <strain evidence="1">HHB10654</strain>
    </source>
</reference>
<evidence type="ECO:0000313" key="1">
    <source>
        <dbReference type="EMBL" id="KAI0058499.1"/>
    </source>
</evidence>
<protein>
    <submittedName>
        <fullName evidence="1">Uncharacterized protein</fullName>
    </submittedName>
</protein>
<sequence>MTQLKTFPATISSNLTVKAILRGDERIISYPGTSQYSRRGSGISACGLAALNFARVVFRKEEEGERDEVLLQSILFREAAEEILSICLGWSSNTHLAVVNIQPIPLFSKSLKLKSTKFGRPGLSHFKTLLADLQTINTSVVVVITRPPEIIACLKLTVLNTTVFVIFDSHPRPELYPDGGAFIVSTSLDATAQRLADLLPVIDLPDADLQWQAQLLANYSGHIFVSRGLGSNSAALSDMVVESSLAMLSLQAEVADLKSQNASLTRENKRLETELEDLGEEHRRQRRTLLQLEKENTSLSNRRTSQSQGRSFPMVGSSSSPWPLPRDGRTSLARSSEPSLMHDDLGAGPSSETESRSLALAFERQRQFDEEDRRLREQRDALSRMVPATFECSICMEEHSEEYVARLDPCRHGFCRDCLRAYVASKLDESRFPVLCPVCTTGKGKGKEAIGEVTSELAIQLGITEEQNEKWIEMEMAAFSVILHCRKCNRSAYVDKQDMNDMNVLACPFRDCNHLWCKLCQQAVEIGGPQHSCDGSSELDHLMRKRGWKYCPSCRTATSKSDGCNHMTCISPACNTHFCYVCGGLIVQSALRNEVKTALSAHYRHCRLFEDVPDRVRG</sequence>
<reference evidence="1" key="1">
    <citation type="submission" date="2021-03" db="EMBL/GenBank/DDBJ databases">
        <authorList>
            <consortium name="DOE Joint Genome Institute"/>
            <person name="Ahrendt S."/>
            <person name="Looney B.P."/>
            <person name="Miyauchi S."/>
            <person name="Morin E."/>
            <person name="Drula E."/>
            <person name="Courty P.E."/>
            <person name="Chicoki N."/>
            <person name="Fauchery L."/>
            <person name="Kohler A."/>
            <person name="Kuo A."/>
            <person name="Labutti K."/>
            <person name="Pangilinan J."/>
            <person name="Lipzen A."/>
            <person name="Riley R."/>
            <person name="Andreopoulos W."/>
            <person name="He G."/>
            <person name="Johnson J."/>
            <person name="Barry K.W."/>
            <person name="Grigoriev I.V."/>
            <person name="Nagy L."/>
            <person name="Hibbett D."/>
            <person name="Henrissat B."/>
            <person name="Matheny P.B."/>
            <person name="Labbe J."/>
            <person name="Martin F."/>
        </authorList>
    </citation>
    <scope>NUCLEOTIDE SEQUENCE</scope>
    <source>
        <strain evidence="1">HHB10654</strain>
    </source>
</reference>
<organism evidence="1 2">
    <name type="scientific">Artomyces pyxidatus</name>
    <dbReference type="NCBI Taxonomy" id="48021"/>
    <lineage>
        <taxon>Eukaryota</taxon>
        <taxon>Fungi</taxon>
        <taxon>Dikarya</taxon>
        <taxon>Basidiomycota</taxon>
        <taxon>Agaricomycotina</taxon>
        <taxon>Agaricomycetes</taxon>
        <taxon>Russulales</taxon>
        <taxon>Auriscalpiaceae</taxon>
        <taxon>Artomyces</taxon>
    </lineage>
</organism>
<accession>A0ACB8SQ60</accession>
<evidence type="ECO:0000313" key="2">
    <source>
        <dbReference type="Proteomes" id="UP000814140"/>
    </source>
</evidence>